<evidence type="ECO:0000256" key="1">
    <source>
        <dbReference type="SAM" id="MobiDB-lite"/>
    </source>
</evidence>
<feature type="compositionally biased region" description="Basic and acidic residues" evidence="1">
    <location>
        <begin position="1"/>
        <end position="14"/>
    </location>
</feature>
<proteinExistence type="predicted"/>
<dbReference type="InterPro" id="IPR012338">
    <property type="entry name" value="Beta-lactam/transpept-like"/>
</dbReference>
<dbReference type="AlphaFoldDB" id="A0A1B0ZPM8"/>
<keyword evidence="4" id="KW-1185">Reference proteome</keyword>
<reference evidence="3 4" key="1">
    <citation type="submission" date="2016-04" db="EMBL/GenBank/DDBJ databases">
        <authorList>
            <person name="Evans L.H."/>
            <person name="Alamgir A."/>
            <person name="Owens N."/>
            <person name="Weber N.D."/>
            <person name="Virtaneva K."/>
            <person name="Barbian K."/>
            <person name="Babar A."/>
            <person name="Rosenke K."/>
        </authorList>
    </citation>
    <scope>NUCLEOTIDE SEQUENCE [LARGE SCALE GENOMIC DNA]</scope>
    <source>
        <strain evidence="3 4">JL2886</strain>
    </source>
</reference>
<dbReference type="InterPro" id="IPR001466">
    <property type="entry name" value="Beta-lactam-related"/>
</dbReference>
<evidence type="ECO:0000313" key="3">
    <source>
        <dbReference type="EMBL" id="ANP36142.1"/>
    </source>
</evidence>
<dbReference type="EMBL" id="CP015124">
    <property type="protein sequence ID" value="ANP36142.1"/>
    <property type="molecule type" value="Genomic_DNA"/>
</dbReference>
<evidence type="ECO:0000259" key="2">
    <source>
        <dbReference type="Pfam" id="PF00144"/>
    </source>
</evidence>
<dbReference type="InterPro" id="IPR050789">
    <property type="entry name" value="Diverse_Enzym_Activities"/>
</dbReference>
<sequence>MHRTADSQKPKTAREIGIMQGFPPPPEKRPTLDNWDLAPFNRWSFQNMRRLFPTADVRSGPAAAAPLPVALQDLSEVCFATGAGTRQSVGDWLWQSYTDGFLVLHGGAIVTEFYANDFHAEAAHLGQSVSKSVIGILAGILHGEGLLDLAAPLEEIVPELAGTGYAGCTVDQALDMLSGVRFSEGYGLPGSDMTRVDIASGWRPVRDGEIKPTIRDVILSLPQERAHGLGFSYRSIETDVIAWALERVSGTDLSALLSDRIWRRLGCEQDGFFTVDDAGTALADGGFNASLRDYARFGHMVLNGGRVGDDQIVPEAWIDGICTGADPSKFGAPYDVLSPQGAYRRFWWVHDPGRGVFMARGVFGQLIFIDRSADVVIVKLSSWPDYLIPAFGLDAVQACEAIVSALD</sequence>
<feature type="region of interest" description="Disordered" evidence="1">
    <location>
        <begin position="1"/>
        <end position="30"/>
    </location>
</feature>
<dbReference type="SUPFAM" id="SSF56601">
    <property type="entry name" value="beta-lactamase/transpeptidase-like"/>
    <property type="match status" value="1"/>
</dbReference>
<gene>
    <name evidence="3" type="ORF">JL2886_01221</name>
</gene>
<dbReference type="PATRIC" id="fig|60890.4.peg.1196"/>
<accession>A0A1B0ZPM8</accession>
<name>A0A1B0ZPM8_9RHOB</name>
<dbReference type="PANTHER" id="PTHR43283:SF7">
    <property type="entry name" value="BETA-LACTAMASE-RELATED DOMAIN-CONTAINING PROTEIN"/>
    <property type="match status" value="1"/>
</dbReference>
<protein>
    <recommendedName>
        <fullName evidence="2">Beta-lactamase-related domain-containing protein</fullName>
    </recommendedName>
</protein>
<dbReference type="Proteomes" id="UP000092565">
    <property type="component" value="Chromosome"/>
</dbReference>
<organism evidence="3 4">
    <name type="scientific">Phaeobacter gallaeciensis</name>
    <dbReference type="NCBI Taxonomy" id="60890"/>
    <lineage>
        <taxon>Bacteria</taxon>
        <taxon>Pseudomonadati</taxon>
        <taxon>Pseudomonadota</taxon>
        <taxon>Alphaproteobacteria</taxon>
        <taxon>Rhodobacterales</taxon>
        <taxon>Roseobacteraceae</taxon>
        <taxon>Phaeobacter</taxon>
    </lineage>
</organism>
<dbReference type="Pfam" id="PF00144">
    <property type="entry name" value="Beta-lactamase"/>
    <property type="match status" value="1"/>
</dbReference>
<dbReference type="Gene3D" id="3.40.710.10">
    <property type="entry name" value="DD-peptidase/beta-lactamase superfamily"/>
    <property type="match status" value="1"/>
</dbReference>
<feature type="domain" description="Beta-lactamase-related" evidence="2">
    <location>
        <begin position="101"/>
        <end position="383"/>
    </location>
</feature>
<evidence type="ECO:0000313" key="4">
    <source>
        <dbReference type="Proteomes" id="UP000092565"/>
    </source>
</evidence>
<dbReference type="RefSeq" id="WP_065271159.1">
    <property type="nucleotide sequence ID" value="NZ_CP015124.1"/>
</dbReference>
<dbReference type="PANTHER" id="PTHR43283">
    <property type="entry name" value="BETA-LACTAMASE-RELATED"/>
    <property type="match status" value="1"/>
</dbReference>